<dbReference type="OrthoDB" id="2237670at2"/>
<keyword evidence="2" id="KW-0472">Membrane</keyword>
<feature type="transmembrane region" description="Helical" evidence="2">
    <location>
        <begin position="135"/>
        <end position="154"/>
    </location>
</feature>
<proteinExistence type="predicted"/>
<feature type="compositionally biased region" description="Polar residues" evidence="1">
    <location>
        <begin position="86"/>
        <end position="98"/>
    </location>
</feature>
<sequence>MIDFYRGIDRETGQTLPYLAELSRKISPSRSANANYRAVEQLVEELGSREALNRSRPDDKALLEALEKAKRCFLNEDSKQRYDRQLTPTSQVGLANQEPSSDSSSQIKSPLPSLEDWDWTEDEDEPVQNSRANRVWLSWLLTIVVGWLLALVFLYFQWPLSVLGIILAIIVCLRLLLDD</sequence>
<evidence type="ECO:0000256" key="2">
    <source>
        <dbReference type="SAM" id="Phobius"/>
    </source>
</evidence>
<evidence type="ECO:0000313" key="3">
    <source>
        <dbReference type="EMBL" id="SUN35950.1"/>
    </source>
</evidence>
<keyword evidence="2" id="KW-0812">Transmembrane</keyword>
<feature type="transmembrane region" description="Helical" evidence="2">
    <location>
        <begin position="160"/>
        <end position="177"/>
    </location>
</feature>
<feature type="region of interest" description="Disordered" evidence="1">
    <location>
        <begin position="81"/>
        <end position="122"/>
    </location>
</feature>
<dbReference type="AlphaFoldDB" id="A0A380JF22"/>
<accession>A0A380JF22</accession>
<gene>
    <name evidence="3" type="ORF">NCTC11391_00989</name>
</gene>
<dbReference type="Proteomes" id="UP000254082">
    <property type="component" value="Unassembled WGS sequence"/>
</dbReference>
<reference evidence="3 4" key="1">
    <citation type="submission" date="2018-06" db="EMBL/GenBank/DDBJ databases">
        <authorList>
            <consortium name="Pathogen Informatics"/>
            <person name="Doyle S."/>
        </authorList>
    </citation>
    <scope>NUCLEOTIDE SEQUENCE [LARGE SCALE GENOMIC DNA]</scope>
    <source>
        <strain evidence="4">NCTC 11391</strain>
    </source>
</reference>
<organism evidence="3 4">
    <name type="scientific">Streptococcus downei MFe28</name>
    <dbReference type="NCBI Taxonomy" id="764290"/>
    <lineage>
        <taxon>Bacteria</taxon>
        <taxon>Bacillati</taxon>
        <taxon>Bacillota</taxon>
        <taxon>Bacilli</taxon>
        <taxon>Lactobacillales</taxon>
        <taxon>Streptococcaceae</taxon>
        <taxon>Streptococcus</taxon>
    </lineage>
</organism>
<evidence type="ECO:0000256" key="1">
    <source>
        <dbReference type="SAM" id="MobiDB-lite"/>
    </source>
</evidence>
<dbReference type="EMBL" id="UHFA01000002">
    <property type="protein sequence ID" value="SUN35950.1"/>
    <property type="molecule type" value="Genomic_DNA"/>
</dbReference>
<dbReference type="RefSeq" id="WP_002999812.1">
    <property type="nucleotide sequence ID" value="NZ_UHFA01000002.1"/>
</dbReference>
<evidence type="ECO:0000313" key="4">
    <source>
        <dbReference type="Proteomes" id="UP000254082"/>
    </source>
</evidence>
<feature type="compositionally biased region" description="Low complexity" evidence="1">
    <location>
        <begin position="99"/>
        <end position="113"/>
    </location>
</feature>
<keyword evidence="4" id="KW-1185">Reference proteome</keyword>
<protein>
    <submittedName>
        <fullName evidence="3">Uncharacterized protein</fullName>
    </submittedName>
</protein>
<keyword evidence="2" id="KW-1133">Transmembrane helix</keyword>
<name>A0A380JF22_STRDO</name>